<reference evidence="7 8" key="1">
    <citation type="journal article" date="2019" name="PLoS Negl. Trop. Dis.">
        <title>Revisiting the worldwide diversity of Leptospira species in the environment.</title>
        <authorList>
            <person name="Vincent A.T."/>
            <person name="Schiettekatte O."/>
            <person name="Bourhy P."/>
            <person name="Veyrier F.J."/>
            <person name="Picardeau M."/>
        </authorList>
    </citation>
    <scope>NUCLEOTIDE SEQUENCE [LARGE SCALE GENOMIC DNA]</scope>
    <source>
        <strain evidence="7 8">201702444</strain>
    </source>
</reference>
<feature type="domain" description="Aldehyde dehydrogenase" evidence="6">
    <location>
        <begin position="53"/>
        <end position="509"/>
    </location>
</feature>
<sequence>MTSFKNEPARDFAKEINREWISKSVQNLRNKLPISVPSVVSGKEFKSSNMEIHTNPSDHSEVVAKFSFSDEKLLTKAIADSKEHSSRWSKTPARERISILLKTADLIGENRNELCSLMLLETGKNIPEAEADLVEAVDFCRYYATEYERIFEGQRVDLPGEENLYSYRPKGIVGVISPWNFPAAILTGMCAAPLVCGNAVLLKPAEQSSAIAYFIYRLFIKAGVPPEVFHFLPGKGEEIGAAIVKHPDVSVINFTGSREVGLSILKECGNVSPSSRTIKRALCEMGGKNAIIVDGDADLDLAVEGSIHSAFGFQGQKCSALSRLIVLDSCYETFKTRFLDAVASLKIDSPEILSAKIGPVINEESKNRLERILEENKNRILFQKEIPSSLKDKGNYVSPTVFEETDWNGDLAKKEFFGPLVALFKVKSFSEAIERANDSDYALTAGLYSRNPKHIEEAKEKIEAGNFYINRAITGAIVERQPFGGFKLSGVGAKAGGPDYLKSFLEPVTITENTMRRGFSADLIQ</sequence>
<proteinExistence type="predicted"/>
<evidence type="ECO:0000256" key="1">
    <source>
        <dbReference type="ARBA" id="ARBA00004786"/>
    </source>
</evidence>
<dbReference type="Gene3D" id="3.40.605.10">
    <property type="entry name" value="Aldehyde Dehydrogenase, Chain A, domain 1"/>
    <property type="match status" value="1"/>
</dbReference>
<comment type="caution">
    <text evidence="7">The sequence shown here is derived from an EMBL/GenBank/DDBJ whole genome shotgun (WGS) entry which is preliminary data.</text>
</comment>
<protein>
    <recommendedName>
        <fullName evidence="2">L-glutamate gamma-semialdehyde dehydrogenase</fullName>
        <ecNumber evidence="2">1.2.1.88</ecNumber>
    </recommendedName>
</protein>
<gene>
    <name evidence="7" type="ORF">EHQ76_15990</name>
</gene>
<dbReference type="FunFam" id="3.40.309.10:FF:000005">
    <property type="entry name" value="1-pyrroline-5-carboxylate dehydrogenase 1"/>
    <property type="match status" value="1"/>
</dbReference>
<evidence type="ECO:0000313" key="8">
    <source>
        <dbReference type="Proteomes" id="UP000298429"/>
    </source>
</evidence>
<dbReference type="GO" id="GO:0004657">
    <property type="term" value="F:proline dehydrogenase activity"/>
    <property type="evidence" value="ECO:0007669"/>
    <property type="project" value="UniProtKB-ARBA"/>
</dbReference>
<keyword evidence="4" id="KW-0520">NAD</keyword>
<dbReference type="InterPro" id="IPR016163">
    <property type="entry name" value="Ald_DH_C"/>
</dbReference>
<evidence type="ECO:0000256" key="5">
    <source>
        <dbReference type="ARBA" id="ARBA00048142"/>
    </source>
</evidence>
<dbReference type="PANTHER" id="PTHR42862">
    <property type="entry name" value="DELTA-1-PYRROLINE-5-CARBOXYLATE DEHYDROGENASE 1, ISOFORM A-RELATED"/>
    <property type="match status" value="1"/>
</dbReference>
<dbReference type="GO" id="GO:0010133">
    <property type="term" value="P:L-proline catabolic process to L-glutamate"/>
    <property type="evidence" value="ECO:0007669"/>
    <property type="project" value="TreeGrafter"/>
</dbReference>
<evidence type="ECO:0000313" key="7">
    <source>
        <dbReference type="EMBL" id="TGL96278.1"/>
    </source>
</evidence>
<evidence type="ECO:0000256" key="4">
    <source>
        <dbReference type="ARBA" id="ARBA00023027"/>
    </source>
</evidence>
<dbReference type="InterPro" id="IPR015590">
    <property type="entry name" value="Aldehyde_DH_dom"/>
</dbReference>
<dbReference type="Gene3D" id="3.40.309.10">
    <property type="entry name" value="Aldehyde Dehydrogenase, Chain A, domain 2"/>
    <property type="match status" value="1"/>
</dbReference>
<dbReference type="InterPro" id="IPR050485">
    <property type="entry name" value="Proline_metab_enzyme"/>
</dbReference>
<evidence type="ECO:0000256" key="2">
    <source>
        <dbReference type="ARBA" id="ARBA00012884"/>
    </source>
</evidence>
<dbReference type="PANTHER" id="PTHR42862:SF1">
    <property type="entry name" value="DELTA-1-PYRROLINE-5-CARBOXYLATE DEHYDROGENASE 2, ISOFORM A-RELATED"/>
    <property type="match status" value="1"/>
</dbReference>
<dbReference type="GO" id="GO:0009898">
    <property type="term" value="C:cytoplasmic side of plasma membrane"/>
    <property type="evidence" value="ECO:0007669"/>
    <property type="project" value="TreeGrafter"/>
</dbReference>
<name>A0A5F2AZJ2_9LEPT</name>
<dbReference type="InterPro" id="IPR016162">
    <property type="entry name" value="Ald_DH_N"/>
</dbReference>
<dbReference type="EC" id="1.2.1.88" evidence="2"/>
<dbReference type="RefSeq" id="WP_135671920.1">
    <property type="nucleotide sequence ID" value="NZ_RQGN01000088.1"/>
</dbReference>
<dbReference type="EMBL" id="RQGN01000088">
    <property type="protein sequence ID" value="TGL96278.1"/>
    <property type="molecule type" value="Genomic_DNA"/>
</dbReference>
<dbReference type="PROSITE" id="PS00070">
    <property type="entry name" value="ALDEHYDE_DEHYDR_CYS"/>
    <property type="match status" value="1"/>
</dbReference>
<evidence type="ECO:0000256" key="3">
    <source>
        <dbReference type="ARBA" id="ARBA00023002"/>
    </source>
</evidence>
<organism evidence="7 8">
    <name type="scientific">Leptospira barantonii</name>
    <dbReference type="NCBI Taxonomy" id="2023184"/>
    <lineage>
        <taxon>Bacteria</taxon>
        <taxon>Pseudomonadati</taxon>
        <taxon>Spirochaetota</taxon>
        <taxon>Spirochaetia</taxon>
        <taxon>Leptospirales</taxon>
        <taxon>Leptospiraceae</taxon>
        <taxon>Leptospira</taxon>
    </lineage>
</organism>
<dbReference type="GO" id="GO:0003842">
    <property type="term" value="F:L-glutamate gamma-semialdehyde dehydrogenase activity"/>
    <property type="evidence" value="ECO:0007669"/>
    <property type="project" value="UniProtKB-EC"/>
</dbReference>
<comment type="pathway">
    <text evidence="1">Amino-acid degradation; L-proline degradation into L-glutamate; L-glutamate from L-proline: step 2/2.</text>
</comment>
<dbReference type="Proteomes" id="UP000298429">
    <property type="component" value="Unassembled WGS sequence"/>
</dbReference>
<dbReference type="InterPro" id="IPR016160">
    <property type="entry name" value="Ald_DH_CS_CYS"/>
</dbReference>
<dbReference type="AlphaFoldDB" id="A0A5F2AZJ2"/>
<dbReference type="InterPro" id="IPR016161">
    <property type="entry name" value="Ald_DH/histidinol_DH"/>
</dbReference>
<dbReference type="SUPFAM" id="SSF53720">
    <property type="entry name" value="ALDH-like"/>
    <property type="match status" value="1"/>
</dbReference>
<dbReference type="Pfam" id="PF00171">
    <property type="entry name" value="Aldedh"/>
    <property type="match status" value="1"/>
</dbReference>
<keyword evidence="3" id="KW-0560">Oxidoreductase</keyword>
<comment type="catalytic activity">
    <reaction evidence="5">
        <text>L-glutamate 5-semialdehyde + NAD(+) + H2O = L-glutamate + NADH + 2 H(+)</text>
        <dbReference type="Rhea" id="RHEA:30235"/>
        <dbReference type="ChEBI" id="CHEBI:15377"/>
        <dbReference type="ChEBI" id="CHEBI:15378"/>
        <dbReference type="ChEBI" id="CHEBI:29985"/>
        <dbReference type="ChEBI" id="CHEBI:57540"/>
        <dbReference type="ChEBI" id="CHEBI:57945"/>
        <dbReference type="ChEBI" id="CHEBI:58066"/>
        <dbReference type="EC" id="1.2.1.88"/>
    </reaction>
</comment>
<evidence type="ECO:0000259" key="6">
    <source>
        <dbReference type="Pfam" id="PF00171"/>
    </source>
</evidence>
<accession>A0A5F2AZJ2</accession>
<dbReference type="OrthoDB" id="9762913at2"/>